<dbReference type="Gene3D" id="3.40.190.290">
    <property type="match status" value="1"/>
</dbReference>
<protein>
    <submittedName>
        <fullName evidence="6">LysR family transcriptional regulator</fullName>
    </submittedName>
</protein>
<dbReference type="InterPro" id="IPR036388">
    <property type="entry name" value="WH-like_DNA-bd_sf"/>
</dbReference>
<evidence type="ECO:0000256" key="4">
    <source>
        <dbReference type="ARBA" id="ARBA00023163"/>
    </source>
</evidence>
<dbReference type="Proteomes" id="UP000242958">
    <property type="component" value="Unassembled WGS sequence"/>
</dbReference>
<dbReference type="PROSITE" id="PS50931">
    <property type="entry name" value="HTH_LYSR"/>
    <property type="match status" value="1"/>
</dbReference>
<dbReference type="PANTHER" id="PTHR30126">
    <property type="entry name" value="HTH-TYPE TRANSCRIPTIONAL REGULATOR"/>
    <property type="match status" value="1"/>
</dbReference>
<dbReference type="GO" id="GO:0003700">
    <property type="term" value="F:DNA-binding transcription factor activity"/>
    <property type="evidence" value="ECO:0007669"/>
    <property type="project" value="InterPro"/>
</dbReference>
<dbReference type="PANTHER" id="PTHR30126:SF40">
    <property type="entry name" value="HTH-TYPE TRANSCRIPTIONAL REGULATOR GLTR"/>
    <property type="match status" value="1"/>
</dbReference>
<dbReference type="InterPro" id="IPR000847">
    <property type="entry name" value="LysR_HTH_N"/>
</dbReference>
<gene>
    <name evidence="6" type="ORF">CAL30_06920</name>
</gene>
<dbReference type="SUPFAM" id="SSF46785">
    <property type="entry name" value="Winged helix' DNA-binding domain"/>
    <property type="match status" value="1"/>
</dbReference>
<name>A0A2J8B7M1_9FIRM</name>
<dbReference type="AlphaFoldDB" id="A0A2J8B7M1"/>
<evidence type="ECO:0000256" key="1">
    <source>
        <dbReference type="ARBA" id="ARBA00009437"/>
    </source>
</evidence>
<dbReference type="InterPro" id="IPR036390">
    <property type="entry name" value="WH_DNA-bd_sf"/>
</dbReference>
<dbReference type="PRINTS" id="PR00039">
    <property type="entry name" value="HTHLYSR"/>
</dbReference>
<sequence length="303" mass="35062">MSELPSIQQLKNFITYGKYQNFTSAARAANITQSAFSFQMKRLEELVGIQLIERSNRGSHLTKDGELFYERISPLVSELETCLCDIRALSGDIETLSVGTMLSLGDVQMNRHLAYFQKHHHSAALRVYNMEAREMLQWLSEDKLDIISLFELPSLDISAYEKAFFCNEDLVYYAPHLDGLEEPITADTIASNPLAQYSPQYVMHDYIDHYFSVYSSVRPKTQAWFSTPYAIMNYCQQNRMGSLLPKRFLHAMGVERGYYDLIPPITLPCYLLYKKTNPNYNAIKLFVSYIQETYHVYDAHDKQ</sequence>
<dbReference type="Gene3D" id="1.10.10.10">
    <property type="entry name" value="Winged helix-like DNA-binding domain superfamily/Winged helix DNA-binding domain"/>
    <property type="match status" value="1"/>
</dbReference>
<dbReference type="EMBL" id="NFMF01000011">
    <property type="protein sequence ID" value="PNH20771.1"/>
    <property type="molecule type" value="Genomic_DNA"/>
</dbReference>
<comment type="caution">
    <text evidence="6">The sequence shown here is derived from an EMBL/GenBank/DDBJ whole genome shotgun (WGS) entry which is preliminary data.</text>
</comment>
<comment type="similarity">
    <text evidence="1">Belongs to the LysR transcriptional regulatory family.</text>
</comment>
<keyword evidence="2" id="KW-0805">Transcription regulation</keyword>
<evidence type="ECO:0000259" key="5">
    <source>
        <dbReference type="PROSITE" id="PS50931"/>
    </source>
</evidence>
<dbReference type="GO" id="GO:0000976">
    <property type="term" value="F:transcription cis-regulatory region binding"/>
    <property type="evidence" value="ECO:0007669"/>
    <property type="project" value="TreeGrafter"/>
</dbReference>
<feature type="domain" description="HTH lysR-type" evidence="5">
    <location>
        <begin position="5"/>
        <end position="62"/>
    </location>
</feature>
<dbReference type="SUPFAM" id="SSF53850">
    <property type="entry name" value="Periplasmic binding protein-like II"/>
    <property type="match status" value="1"/>
</dbReference>
<organism evidence="6 7">
    <name type="scientific">Megasphaera hutchinsoni</name>
    <dbReference type="NCBI Taxonomy" id="1588748"/>
    <lineage>
        <taxon>Bacteria</taxon>
        <taxon>Bacillati</taxon>
        <taxon>Bacillota</taxon>
        <taxon>Negativicutes</taxon>
        <taxon>Veillonellales</taxon>
        <taxon>Veillonellaceae</taxon>
        <taxon>Megasphaera</taxon>
    </lineage>
</organism>
<evidence type="ECO:0000256" key="3">
    <source>
        <dbReference type="ARBA" id="ARBA00023125"/>
    </source>
</evidence>
<keyword evidence="3" id="KW-0238">DNA-binding</keyword>
<evidence type="ECO:0000256" key="2">
    <source>
        <dbReference type="ARBA" id="ARBA00023015"/>
    </source>
</evidence>
<dbReference type="Pfam" id="PF00126">
    <property type="entry name" value="HTH_1"/>
    <property type="match status" value="1"/>
</dbReference>
<evidence type="ECO:0000313" key="6">
    <source>
        <dbReference type="EMBL" id="PNH20771.1"/>
    </source>
</evidence>
<dbReference type="Pfam" id="PF03466">
    <property type="entry name" value="LysR_substrate"/>
    <property type="match status" value="1"/>
</dbReference>
<accession>A0A2J8B7M1</accession>
<dbReference type="InterPro" id="IPR005119">
    <property type="entry name" value="LysR_subst-bd"/>
</dbReference>
<proteinExistence type="inferred from homology"/>
<dbReference type="CDD" id="cd05466">
    <property type="entry name" value="PBP2_LTTR_substrate"/>
    <property type="match status" value="1"/>
</dbReference>
<keyword evidence="4" id="KW-0804">Transcription</keyword>
<reference evidence="6 7" key="1">
    <citation type="submission" date="2017-05" db="EMBL/GenBank/DDBJ databases">
        <authorList>
            <person name="Song R."/>
            <person name="Chenine A.L."/>
            <person name="Ruprecht R.M."/>
        </authorList>
    </citation>
    <scope>NUCLEOTIDE SEQUENCE [LARGE SCALE GENOMIC DNA]</scope>
    <source>
        <strain evidence="6 7">KA00229</strain>
    </source>
</reference>
<evidence type="ECO:0000313" key="7">
    <source>
        <dbReference type="Proteomes" id="UP000242958"/>
    </source>
</evidence>